<dbReference type="GO" id="GO:0016787">
    <property type="term" value="F:hydrolase activity"/>
    <property type="evidence" value="ECO:0007669"/>
    <property type="project" value="InterPro"/>
</dbReference>
<organism evidence="2 3">
    <name type="scientific">Orbilia javanica</name>
    <dbReference type="NCBI Taxonomy" id="47235"/>
    <lineage>
        <taxon>Eukaryota</taxon>
        <taxon>Fungi</taxon>
        <taxon>Dikarya</taxon>
        <taxon>Ascomycota</taxon>
        <taxon>Pezizomycotina</taxon>
        <taxon>Orbiliomycetes</taxon>
        <taxon>Orbiliales</taxon>
        <taxon>Orbiliaceae</taxon>
        <taxon>Orbilia</taxon>
    </lineage>
</organism>
<name>A0AAN8MPI5_9PEZI</name>
<dbReference type="EMBL" id="JAVHNR010000009">
    <property type="protein sequence ID" value="KAK6333261.1"/>
    <property type="molecule type" value="Genomic_DNA"/>
</dbReference>
<comment type="caution">
    <text evidence="2">The sequence shown here is derived from an EMBL/GenBank/DDBJ whole genome shotgun (WGS) entry which is preliminary data.</text>
</comment>
<accession>A0AAN8MPI5</accession>
<proteinExistence type="predicted"/>
<feature type="domain" description="Calcineurin-like phosphoesterase" evidence="1">
    <location>
        <begin position="6"/>
        <end position="226"/>
    </location>
</feature>
<evidence type="ECO:0000313" key="2">
    <source>
        <dbReference type="EMBL" id="KAK6333261.1"/>
    </source>
</evidence>
<dbReference type="InterPro" id="IPR029052">
    <property type="entry name" value="Metallo-depent_PP-like"/>
</dbReference>
<dbReference type="Pfam" id="PF00149">
    <property type="entry name" value="Metallophos"/>
    <property type="match status" value="1"/>
</dbReference>
<gene>
    <name evidence="2" type="ORF">TWF718_011081</name>
</gene>
<dbReference type="Proteomes" id="UP001313282">
    <property type="component" value="Unassembled WGS sequence"/>
</dbReference>
<dbReference type="PANTHER" id="PTHR37844">
    <property type="entry name" value="SER/THR PROTEIN PHOSPHATASE SUPERFAMILY (AFU_ORTHOLOGUE AFUA_1G14840)"/>
    <property type="match status" value="1"/>
</dbReference>
<dbReference type="AlphaFoldDB" id="A0AAN8MPI5"/>
<evidence type="ECO:0000259" key="1">
    <source>
        <dbReference type="Pfam" id="PF00149"/>
    </source>
</evidence>
<protein>
    <recommendedName>
        <fullName evidence="1">Calcineurin-like phosphoesterase domain-containing protein</fullName>
    </recommendedName>
</protein>
<reference evidence="2 3" key="1">
    <citation type="submission" date="2019-10" db="EMBL/GenBank/DDBJ databases">
        <authorList>
            <person name="Palmer J.M."/>
        </authorList>
    </citation>
    <scope>NUCLEOTIDE SEQUENCE [LARGE SCALE GENOMIC DNA]</scope>
    <source>
        <strain evidence="2 3">TWF718</strain>
    </source>
</reference>
<dbReference type="InterPro" id="IPR004843">
    <property type="entry name" value="Calcineurin-like_PHP"/>
</dbReference>
<keyword evidence="3" id="KW-1185">Reference proteome</keyword>
<dbReference type="Gene3D" id="3.60.21.10">
    <property type="match status" value="1"/>
</dbReference>
<dbReference type="PANTHER" id="PTHR37844:SF2">
    <property type="entry name" value="SER_THR PROTEIN PHOSPHATASE SUPERFAMILY (AFU_ORTHOLOGUE AFUA_1G14840)"/>
    <property type="match status" value="1"/>
</dbReference>
<sequence length="263" mass="29608">MVQIQIVSDLHLEASFEYDIYQLDPTAPYLALLGDIGNTQDSALFRFLERILKQYEIVFYVAGNHEPYHSSWNSTHALLTAFGQMVNNKLAGAGSGRFIYLNQRRFDLTNDVTILGCVLFSAIDPNQSSNVSATLNDFYHTEDWSVANHCAAHQSDLAWLKTQVLRIGSLEPHRKIVILTHYCPTFAAQNPIYRDSNFISAYVTEVSREDFYRLEQVKVWAFGHTHFNFDGVEGGTGKRLVSNQRGSFSSQAGGFDPGKVIDV</sequence>
<evidence type="ECO:0000313" key="3">
    <source>
        <dbReference type="Proteomes" id="UP001313282"/>
    </source>
</evidence>
<dbReference type="SUPFAM" id="SSF56300">
    <property type="entry name" value="Metallo-dependent phosphatases"/>
    <property type="match status" value="1"/>
</dbReference>